<keyword evidence="3" id="KW-0132">Cell division</keyword>
<keyword evidence="5" id="KW-0229">DNA integration</keyword>
<dbReference type="GO" id="GO:0051301">
    <property type="term" value="P:cell division"/>
    <property type="evidence" value="ECO:0007669"/>
    <property type="project" value="UniProtKB-KW"/>
</dbReference>
<keyword evidence="2" id="KW-0963">Cytoplasm</keyword>
<keyword evidence="8" id="KW-0131">Cell cycle</keyword>
<dbReference type="PANTHER" id="PTHR30349">
    <property type="entry name" value="PHAGE INTEGRASE-RELATED"/>
    <property type="match status" value="1"/>
</dbReference>
<dbReference type="PROSITE" id="PS51898">
    <property type="entry name" value="TYR_RECOMBINASE"/>
    <property type="match status" value="1"/>
</dbReference>
<evidence type="ECO:0000256" key="5">
    <source>
        <dbReference type="ARBA" id="ARBA00022908"/>
    </source>
</evidence>
<dbReference type="GO" id="GO:0005737">
    <property type="term" value="C:cytoplasm"/>
    <property type="evidence" value="ECO:0007669"/>
    <property type="project" value="UniProtKB-SubCell"/>
</dbReference>
<dbReference type="Pfam" id="PF00589">
    <property type="entry name" value="Phage_integrase"/>
    <property type="match status" value="1"/>
</dbReference>
<keyword evidence="7" id="KW-0233">DNA recombination</keyword>
<comment type="subcellular location">
    <subcellularLocation>
        <location evidence="1">Cytoplasm</location>
    </subcellularLocation>
</comment>
<keyword evidence="4" id="KW-0159">Chromosome partition</keyword>
<dbReference type="InterPro" id="IPR004107">
    <property type="entry name" value="Integrase_SAM-like_N"/>
</dbReference>
<keyword evidence="12" id="KW-0614">Plasmid</keyword>
<evidence type="ECO:0000256" key="7">
    <source>
        <dbReference type="ARBA" id="ARBA00023172"/>
    </source>
</evidence>
<evidence type="ECO:0000313" key="12">
    <source>
        <dbReference type="EMBL" id="XBH08477.1"/>
    </source>
</evidence>
<dbReference type="GO" id="GO:0007059">
    <property type="term" value="P:chromosome segregation"/>
    <property type="evidence" value="ECO:0007669"/>
    <property type="project" value="UniProtKB-KW"/>
</dbReference>
<dbReference type="Pfam" id="PF02899">
    <property type="entry name" value="Phage_int_SAM_1"/>
    <property type="match status" value="1"/>
</dbReference>
<dbReference type="InterPro" id="IPR044068">
    <property type="entry name" value="CB"/>
</dbReference>
<dbReference type="Gene3D" id="1.10.443.10">
    <property type="entry name" value="Intergrase catalytic core"/>
    <property type="match status" value="1"/>
</dbReference>
<dbReference type="InterPro" id="IPR010998">
    <property type="entry name" value="Integrase_recombinase_N"/>
</dbReference>
<dbReference type="GO" id="GO:0003677">
    <property type="term" value="F:DNA binding"/>
    <property type="evidence" value="ECO:0007669"/>
    <property type="project" value="UniProtKB-UniRule"/>
</dbReference>
<evidence type="ECO:0000256" key="8">
    <source>
        <dbReference type="ARBA" id="ARBA00023306"/>
    </source>
</evidence>
<evidence type="ECO:0000256" key="9">
    <source>
        <dbReference type="PROSITE-ProRule" id="PRU01248"/>
    </source>
</evidence>
<evidence type="ECO:0000259" key="11">
    <source>
        <dbReference type="PROSITE" id="PS51900"/>
    </source>
</evidence>
<dbReference type="InterPro" id="IPR011010">
    <property type="entry name" value="DNA_brk_join_enz"/>
</dbReference>
<organism evidence="12">
    <name type="scientific">Singulisphaera sp. Ch08</name>
    <dbReference type="NCBI Taxonomy" id="3120278"/>
    <lineage>
        <taxon>Bacteria</taxon>
        <taxon>Pseudomonadati</taxon>
        <taxon>Planctomycetota</taxon>
        <taxon>Planctomycetia</taxon>
        <taxon>Isosphaerales</taxon>
        <taxon>Isosphaeraceae</taxon>
        <taxon>Singulisphaera</taxon>
    </lineage>
</organism>
<dbReference type="GO" id="GO:0006310">
    <property type="term" value="P:DNA recombination"/>
    <property type="evidence" value="ECO:0007669"/>
    <property type="project" value="UniProtKB-KW"/>
</dbReference>
<geneLocation type="plasmid" evidence="12">
    <name>pSnCh</name>
</geneLocation>
<evidence type="ECO:0000259" key="10">
    <source>
        <dbReference type="PROSITE" id="PS51898"/>
    </source>
</evidence>
<evidence type="ECO:0000256" key="4">
    <source>
        <dbReference type="ARBA" id="ARBA00022829"/>
    </source>
</evidence>
<evidence type="ECO:0000256" key="2">
    <source>
        <dbReference type="ARBA" id="ARBA00022490"/>
    </source>
</evidence>
<sequence length="333" mass="37351">MMDHMDASNLKHPTTDLVDRQSHKALLLGMVPITIRQAGEPAARRFIEFFTANIRNPNTRQAYARAVSHFFSWCEQRSIALYEVEPMLVASYIEQHPGSAPSKKQALAAIRMLFDWLVVGQVLPMNPASSVRGPKYVTKHGKTSVLEGDQARQLLDSLDTHSIAGLRDRALIGVMVYSFARVSAVVGMNVGDYYQNGKRWWFRFHEKGGKVHEVPAHSRAIEYLDAYLAAAGIGDQTHSPLFRAITRQRTIGTTRPHRTDVFQMIKRRVKRAGLPASTCCHTFRATGITVFLQNGGTVEKAQQIAGHESPRTTKLYDRTHDTIAFGEVERIVI</sequence>
<dbReference type="EMBL" id="CP155448">
    <property type="protein sequence ID" value="XBH08477.1"/>
    <property type="molecule type" value="Genomic_DNA"/>
</dbReference>
<dbReference type="PROSITE" id="PS51900">
    <property type="entry name" value="CB"/>
    <property type="match status" value="1"/>
</dbReference>
<evidence type="ECO:0000256" key="3">
    <source>
        <dbReference type="ARBA" id="ARBA00022618"/>
    </source>
</evidence>
<gene>
    <name evidence="12" type="ORF">V5E97_40125</name>
</gene>
<reference evidence="12" key="1">
    <citation type="submission" date="2024-05" db="EMBL/GenBank/DDBJ databases">
        <title>Planctomycetes of the genus Singulisphaera possess chitinolytic capabilities.</title>
        <authorList>
            <person name="Ivanova A."/>
        </authorList>
    </citation>
    <scope>NUCLEOTIDE SEQUENCE</scope>
    <source>
        <strain evidence="12">Ch08T</strain>
        <plasmid evidence="12">pSnCh</plasmid>
    </source>
</reference>
<feature type="domain" description="Tyr recombinase" evidence="10">
    <location>
        <begin position="141"/>
        <end position="330"/>
    </location>
</feature>
<name>A0AAU7CU82_9BACT</name>
<dbReference type="RefSeq" id="WP_406701348.1">
    <property type="nucleotide sequence ID" value="NZ_CP155448.1"/>
</dbReference>
<evidence type="ECO:0000256" key="1">
    <source>
        <dbReference type="ARBA" id="ARBA00004496"/>
    </source>
</evidence>
<dbReference type="Gene3D" id="1.10.150.130">
    <property type="match status" value="1"/>
</dbReference>
<dbReference type="SUPFAM" id="SSF56349">
    <property type="entry name" value="DNA breaking-rejoining enzymes"/>
    <property type="match status" value="1"/>
</dbReference>
<accession>A0AAU7CU82</accession>
<evidence type="ECO:0000256" key="6">
    <source>
        <dbReference type="ARBA" id="ARBA00023125"/>
    </source>
</evidence>
<dbReference type="InterPro" id="IPR002104">
    <property type="entry name" value="Integrase_catalytic"/>
</dbReference>
<proteinExistence type="predicted"/>
<dbReference type="AlphaFoldDB" id="A0AAU7CU82"/>
<protein>
    <submittedName>
        <fullName evidence="12">Tyrosine-type recombinase/integrase</fullName>
    </submittedName>
</protein>
<dbReference type="GO" id="GO:0015074">
    <property type="term" value="P:DNA integration"/>
    <property type="evidence" value="ECO:0007669"/>
    <property type="project" value="UniProtKB-KW"/>
</dbReference>
<dbReference type="PANTHER" id="PTHR30349:SF77">
    <property type="entry name" value="TYROSINE RECOMBINASE XERC"/>
    <property type="match status" value="1"/>
</dbReference>
<dbReference type="InterPro" id="IPR013762">
    <property type="entry name" value="Integrase-like_cat_sf"/>
</dbReference>
<feature type="domain" description="Core-binding (CB)" evidence="11">
    <location>
        <begin position="37"/>
        <end position="118"/>
    </location>
</feature>
<keyword evidence="6 9" id="KW-0238">DNA-binding</keyword>
<dbReference type="InterPro" id="IPR050090">
    <property type="entry name" value="Tyrosine_recombinase_XerCD"/>
</dbReference>